<organism evidence="1 2">
    <name type="scientific">Lysinibacillus irui</name>
    <dbReference type="NCBI Taxonomy" id="2998077"/>
    <lineage>
        <taxon>Bacteria</taxon>
        <taxon>Bacillati</taxon>
        <taxon>Bacillota</taxon>
        <taxon>Bacilli</taxon>
        <taxon>Bacillales</taxon>
        <taxon>Bacillaceae</taxon>
        <taxon>Lysinibacillus</taxon>
    </lineage>
</organism>
<dbReference type="EMBL" id="CP113527">
    <property type="protein sequence ID" value="WDV05117.1"/>
    <property type="molecule type" value="Genomic_DNA"/>
</dbReference>
<proteinExistence type="predicted"/>
<gene>
    <name evidence="1" type="ORF">OU989_12415</name>
</gene>
<protein>
    <submittedName>
        <fullName evidence="1">Uncharacterized protein</fullName>
    </submittedName>
</protein>
<name>A0AAJ5RFW3_9BACI</name>
<dbReference type="KEGG" id="liu:OU989_12415"/>
<evidence type="ECO:0000313" key="1">
    <source>
        <dbReference type="EMBL" id="WDV05117.1"/>
    </source>
</evidence>
<evidence type="ECO:0000313" key="2">
    <source>
        <dbReference type="Proteomes" id="UP001219585"/>
    </source>
</evidence>
<dbReference type="RefSeq" id="WP_274793350.1">
    <property type="nucleotide sequence ID" value="NZ_CP113527.1"/>
</dbReference>
<accession>A0AAJ5RFW3</accession>
<sequence length="142" mass="16920">MDDNRYLTRINWEFNNYHKFAKCYCESKNYYLGQYDGNDHLAEEDSYKIKYYNSPQFEKTVQEKGQSKKHCENCICHHLECFEPGTLVDVFLSDGTRFLRIYFLYFDSQNCCGNFLQIEGNRLPVIIDCRKIEAIRKSCTAK</sequence>
<reference evidence="1" key="1">
    <citation type="submission" date="2022-11" db="EMBL/GenBank/DDBJ databases">
        <title>Lysinibacillus irui.</title>
        <authorList>
            <person name="Akintayo S.O."/>
        </authorList>
    </citation>
    <scope>NUCLEOTIDE SEQUENCE</scope>
    <source>
        <strain evidence="1">IRB4-01</strain>
    </source>
</reference>
<dbReference type="Proteomes" id="UP001219585">
    <property type="component" value="Chromosome"/>
</dbReference>
<dbReference type="AlphaFoldDB" id="A0AAJ5RFW3"/>